<dbReference type="EMBL" id="BIXY01000045">
    <property type="protein sequence ID" value="GCF09524.1"/>
    <property type="molecule type" value="Genomic_DNA"/>
</dbReference>
<comment type="caution">
    <text evidence="2">The sequence shown here is derived from an EMBL/GenBank/DDBJ whole genome shotgun (WGS) entry which is preliminary data.</text>
</comment>
<dbReference type="RefSeq" id="WP_149402458.1">
    <property type="nucleotide sequence ID" value="NZ_BIXY01000045.1"/>
</dbReference>
<dbReference type="AlphaFoldDB" id="A0A5A5TF42"/>
<name>A0A5A5TF42_9CHLR</name>
<feature type="compositionally biased region" description="Basic and acidic residues" evidence="1">
    <location>
        <begin position="353"/>
        <end position="365"/>
    </location>
</feature>
<keyword evidence="3" id="KW-1185">Reference proteome</keyword>
<reference evidence="2 3" key="1">
    <citation type="submission" date="2019-01" db="EMBL/GenBank/DDBJ databases">
        <title>Draft genome sequence of Dictyobacter sp. Uno17.</title>
        <authorList>
            <person name="Wang C.M."/>
            <person name="Zheng Y."/>
            <person name="Sakai Y."/>
            <person name="Abe K."/>
            <person name="Yokota A."/>
            <person name="Yabe S."/>
        </authorList>
    </citation>
    <scope>NUCLEOTIDE SEQUENCE [LARGE SCALE GENOMIC DNA]</scope>
    <source>
        <strain evidence="2 3">Uno17</strain>
    </source>
</reference>
<feature type="region of interest" description="Disordered" evidence="1">
    <location>
        <begin position="34"/>
        <end position="53"/>
    </location>
</feature>
<feature type="compositionally biased region" description="Basic and acidic residues" evidence="1">
    <location>
        <begin position="419"/>
        <end position="429"/>
    </location>
</feature>
<evidence type="ECO:0000313" key="3">
    <source>
        <dbReference type="Proteomes" id="UP000322530"/>
    </source>
</evidence>
<feature type="region of interest" description="Disordered" evidence="1">
    <location>
        <begin position="341"/>
        <end position="375"/>
    </location>
</feature>
<sequence>MPRKIADGGDSAVIEPMVSPPDGLAMGMYQADRQLRGDEGEKGRGWDENGKGGERRTLLKDLLTGRESKMTTYSGDRDTRDANRGVPELRLYDQKEFTVHHTFENGSTRPQLIELKNHEGESLKVLKFGNNERQIQTEVLANNLYRELGVPVLKSRLIYVRENEGSEAKLAQLTDLITKPEGATLVPMSSELHNSPDFYRHVAADMIFANWDLFKTDNWMAVDKRMVRADLGGALDIRAQGGMKEKFDGRQVEEITSMRAKDGPYHGLTDHEVADSIRTFCINLTPDKITRAMDKAHYPEKLQAEMVETLNARMDRALEWAHQHYPVKEVILVDYQSPATEIRRNSDSGSGSDSEKSNPDSEKSNTARLGRSGHDELATMKKLFTSEIFRNPGDPIRIPGESSSDGDDSSSRNGSEIGRNSDRSDDEQSRPSSRNAGFGYSDKWKDLFARNFFGTYSPLDARQRQEANADNPLWMPPLVGPEEILNHRQFDPGMRTALRRSVQRMKTGVLVRRMSDAEKEAFTSAAKSQDINKIVKFLFADSPRGEGIPNGRGEMVFSVNEPYKFERESQVEQKIAKNETLTRQERQQLENDKKNYKWIMEIPINDDMLDFFAQRAYISRPKEGSKLEAFASNPDAKFEMQADAKKNSDGIANVVLKPQGFAYLWKNVDVLRFFESDQHVWNHRSLDAEALQKARIELMKREGEAIASARKAAAENARARKAAATESDDVLLEGFFE</sequence>
<proteinExistence type="predicted"/>
<gene>
    <name evidence="2" type="ORF">KDI_30880</name>
</gene>
<dbReference type="OrthoDB" id="2677932at2"/>
<evidence type="ECO:0000256" key="1">
    <source>
        <dbReference type="SAM" id="MobiDB-lite"/>
    </source>
</evidence>
<accession>A0A5A5TF42</accession>
<evidence type="ECO:0000313" key="2">
    <source>
        <dbReference type="EMBL" id="GCF09524.1"/>
    </source>
</evidence>
<organism evidence="2 3">
    <name type="scientific">Dictyobacter arantiisoli</name>
    <dbReference type="NCBI Taxonomy" id="2014874"/>
    <lineage>
        <taxon>Bacteria</taxon>
        <taxon>Bacillati</taxon>
        <taxon>Chloroflexota</taxon>
        <taxon>Ktedonobacteria</taxon>
        <taxon>Ktedonobacterales</taxon>
        <taxon>Dictyobacteraceae</taxon>
        <taxon>Dictyobacter</taxon>
    </lineage>
</organism>
<protein>
    <submittedName>
        <fullName evidence="2">Uncharacterized protein</fullName>
    </submittedName>
</protein>
<feature type="region of interest" description="Disordered" evidence="1">
    <location>
        <begin position="388"/>
        <end position="437"/>
    </location>
</feature>
<dbReference type="Proteomes" id="UP000322530">
    <property type="component" value="Unassembled WGS sequence"/>
</dbReference>
<feature type="region of interest" description="Disordered" evidence="1">
    <location>
        <begin position="1"/>
        <end position="22"/>
    </location>
</feature>